<reference evidence="1 2" key="1">
    <citation type="journal article" date="2012" name="Eukaryot. Cell">
        <title>Genome sequence of the fungus Glarea lozoyensis: the first genome sequence of a species from the Helotiaceae family.</title>
        <authorList>
            <person name="Youssar L."/>
            <person name="Gruening B.A."/>
            <person name="Erxleben A."/>
            <person name="Guenther S."/>
            <person name="Huettel W."/>
        </authorList>
    </citation>
    <scope>NUCLEOTIDE SEQUENCE [LARGE SCALE GENOMIC DNA]</scope>
    <source>
        <strain evidence="2">ATCC 74030 / MF5533</strain>
    </source>
</reference>
<protein>
    <submittedName>
        <fullName evidence="1">Uncharacterized protein</fullName>
    </submittedName>
</protein>
<accession>H0EPR5</accession>
<keyword evidence="2" id="KW-1185">Reference proteome</keyword>
<dbReference type="OrthoDB" id="4153862at2759"/>
<proteinExistence type="predicted"/>
<sequence>MHVPELSRESRLRKYKKFAIASIILGFAAIASAGVAGDASIFARQNAGRPVPSGNCCVAATSVKQDTCTATNGQTGKCVPGGAGACNGALNCVADSGLTCDASIIERGKPLCRAKVANGLQDGAKVITSLSQAKVN</sequence>
<dbReference type="EMBL" id="AGUE01000116">
    <property type="protein sequence ID" value="EHK99493.1"/>
    <property type="molecule type" value="Genomic_DNA"/>
</dbReference>
<name>H0EPR5_GLAL7</name>
<comment type="caution">
    <text evidence="1">The sequence shown here is derived from an EMBL/GenBank/DDBJ whole genome shotgun (WGS) entry which is preliminary data.</text>
</comment>
<gene>
    <name evidence="1" type="ORF">M7I_4651</name>
</gene>
<organism evidence="1 2">
    <name type="scientific">Glarea lozoyensis (strain ATCC 74030 / MF5533)</name>
    <dbReference type="NCBI Taxonomy" id="1104152"/>
    <lineage>
        <taxon>Eukaryota</taxon>
        <taxon>Fungi</taxon>
        <taxon>Dikarya</taxon>
        <taxon>Ascomycota</taxon>
        <taxon>Pezizomycotina</taxon>
        <taxon>Leotiomycetes</taxon>
        <taxon>Helotiales</taxon>
        <taxon>Helotiaceae</taxon>
        <taxon>Glarea</taxon>
    </lineage>
</organism>
<evidence type="ECO:0000313" key="2">
    <source>
        <dbReference type="Proteomes" id="UP000005446"/>
    </source>
</evidence>
<dbReference type="HOGENOM" id="CLU_133933_0_0_1"/>
<dbReference type="InParanoid" id="H0EPR5"/>
<dbReference type="AlphaFoldDB" id="H0EPR5"/>
<dbReference type="Proteomes" id="UP000005446">
    <property type="component" value="Unassembled WGS sequence"/>
</dbReference>
<evidence type="ECO:0000313" key="1">
    <source>
        <dbReference type="EMBL" id="EHK99493.1"/>
    </source>
</evidence>